<organism evidence="2 3">
    <name type="scientific">Microbaculum marinisediminis</name>
    <dbReference type="NCBI Taxonomy" id="2931392"/>
    <lineage>
        <taxon>Bacteria</taxon>
        <taxon>Pseudomonadati</taxon>
        <taxon>Pseudomonadota</taxon>
        <taxon>Alphaproteobacteria</taxon>
        <taxon>Hyphomicrobiales</taxon>
        <taxon>Tepidamorphaceae</taxon>
        <taxon>Microbaculum</taxon>
    </lineage>
</organism>
<dbReference type="RefSeq" id="WP_261614145.1">
    <property type="nucleotide sequence ID" value="NZ_JALIDZ010000001.1"/>
</dbReference>
<sequence length="421" mass="44555">MSSCRDWLTTLWPASYRGVSFQVEMDSGEYGKRVQVHEYPNRDAWYPEELGQKARHHRLTAYLASDTIEAELSALLDVCTLQGAGTLVLPLLGARRAICLEAKTERRKDKHGYVAVNLIFVEDPGIGAAPYPAPFYAGRVVRAAEALVAAMETAFASQYEALTSAGGLFSRPPDHIIAAVAGEIETIAAAVEAERVSASLATRSAAEAAQGLIDLYAAAPALAEGDVVPIGTSVDIASIPAAIMTAVTAFRVAAAPNAAAKVLKHAAAALPLESPAAATLTIPATTGVVAHRVADLVRRTGVTAIATAYSEAIVDVIFETRSAAIQARADVADLFDGIIAVATRQEELQVLIGLRNAVIEFISRTITDLAPVIEVSASRSMPSVWWAYRLYADAARAEELIARNGASHPSFMPSPLEALAR</sequence>
<dbReference type="EMBL" id="JALIDZ010000001">
    <property type="protein sequence ID" value="MCT8970580.1"/>
    <property type="molecule type" value="Genomic_DNA"/>
</dbReference>
<evidence type="ECO:0000313" key="2">
    <source>
        <dbReference type="EMBL" id="MCT8970580.1"/>
    </source>
</evidence>
<evidence type="ECO:0000259" key="1">
    <source>
        <dbReference type="Pfam" id="PF07157"/>
    </source>
</evidence>
<accession>A0AAW5QWB2</accession>
<protein>
    <submittedName>
        <fullName evidence="2">DNA circularization N-terminal domain-containing protein</fullName>
    </submittedName>
</protein>
<dbReference type="Proteomes" id="UP001320898">
    <property type="component" value="Unassembled WGS sequence"/>
</dbReference>
<reference evidence="2 3" key="1">
    <citation type="submission" date="2022-04" db="EMBL/GenBank/DDBJ databases">
        <authorList>
            <person name="Ye Y.-Q."/>
            <person name="Du Z.-J."/>
        </authorList>
    </citation>
    <scope>NUCLEOTIDE SEQUENCE [LARGE SCALE GENOMIC DNA]</scope>
    <source>
        <strain evidence="2 3">A6E488</strain>
    </source>
</reference>
<gene>
    <name evidence="2" type="ORF">MUB46_01790</name>
</gene>
<dbReference type="Pfam" id="PF07157">
    <property type="entry name" value="DNA_circ_N"/>
    <property type="match status" value="1"/>
</dbReference>
<name>A0AAW5QWB2_9HYPH</name>
<feature type="domain" description="DNA circulation N-terminal" evidence="1">
    <location>
        <begin position="13"/>
        <end position="95"/>
    </location>
</feature>
<dbReference type="AlphaFoldDB" id="A0AAW5QWB2"/>
<comment type="caution">
    <text evidence="2">The sequence shown here is derived from an EMBL/GenBank/DDBJ whole genome shotgun (WGS) entry which is preliminary data.</text>
</comment>
<dbReference type="InterPro" id="IPR009826">
    <property type="entry name" value="DNA_circ_N"/>
</dbReference>
<proteinExistence type="predicted"/>
<evidence type="ECO:0000313" key="3">
    <source>
        <dbReference type="Proteomes" id="UP001320898"/>
    </source>
</evidence>
<keyword evidence="3" id="KW-1185">Reference proteome</keyword>